<keyword evidence="1" id="KW-0732">Signal</keyword>
<accession>A0A9P4TZU8</accession>
<keyword evidence="3" id="KW-1185">Reference proteome</keyword>
<name>A0A9P4TZU8_9PEZI</name>
<protein>
    <submittedName>
        <fullName evidence="2">Uncharacterized protein</fullName>
    </submittedName>
</protein>
<proteinExistence type="predicted"/>
<dbReference type="EMBL" id="MU007033">
    <property type="protein sequence ID" value="KAF2431303.1"/>
    <property type="molecule type" value="Genomic_DNA"/>
</dbReference>
<evidence type="ECO:0000313" key="3">
    <source>
        <dbReference type="Proteomes" id="UP000800235"/>
    </source>
</evidence>
<reference evidence="2" key="1">
    <citation type="journal article" date="2020" name="Stud. Mycol.">
        <title>101 Dothideomycetes genomes: a test case for predicting lifestyles and emergence of pathogens.</title>
        <authorList>
            <person name="Haridas S."/>
            <person name="Albert R."/>
            <person name="Binder M."/>
            <person name="Bloem J."/>
            <person name="Labutti K."/>
            <person name="Salamov A."/>
            <person name="Andreopoulos B."/>
            <person name="Baker S."/>
            <person name="Barry K."/>
            <person name="Bills G."/>
            <person name="Bluhm B."/>
            <person name="Cannon C."/>
            <person name="Castanera R."/>
            <person name="Culley D."/>
            <person name="Daum C."/>
            <person name="Ezra D."/>
            <person name="Gonzalez J."/>
            <person name="Henrissat B."/>
            <person name="Kuo A."/>
            <person name="Liang C."/>
            <person name="Lipzen A."/>
            <person name="Lutzoni F."/>
            <person name="Magnuson J."/>
            <person name="Mondo S."/>
            <person name="Nolan M."/>
            <person name="Ohm R."/>
            <person name="Pangilinan J."/>
            <person name="Park H.-J."/>
            <person name="Ramirez L."/>
            <person name="Alfaro M."/>
            <person name="Sun H."/>
            <person name="Tritt A."/>
            <person name="Yoshinaga Y."/>
            <person name="Zwiers L.-H."/>
            <person name="Turgeon B."/>
            <person name="Goodwin S."/>
            <person name="Spatafora J."/>
            <person name="Crous P."/>
            <person name="Grigoriev I."/>
        </authorList>
    </citation>
    <scope>NUCLEOTIDE SEQUENCE</scope>
    <source>
        <strain evidence="2">CBS 130266</strain>
    </source>
</reference>
<sequence>MRFQFIVAICFASLVMAAPVEVREAAPAPEAKAEADAKPQYGNYGNYGNYGTYGNIGDGSYASYGAYKKE</sequence>
<feature type="chain" id="PRO_5040299176" evidence="1">
    <location>
        <begin position="18"/>
        <end position="70"/>
    </location>
</feature>
<gene>
    <name evidence="2" type="ORF">EJ08DRAFT_649104</name>
</gene>
<dbReference type="AlphaFoldDB" id="A0A9P4TZU8"/>
<evidence type="ECO:0000313" key="2">
    <source>
        <dbReference type="EMBL" id="KAF2431303.1"/>
    </source>
</evidence>
<dbReference type="Proteomes" id="UP000800235">
    <property type="component" value="Unassembled WGS sequence"/>
</dbReference>
<organism evidence="2 3">
    <name type="scientific">Tothia fuscella</name>
    <dbReference type="NCBI Taxonomy" id="1048955"/>
    <lineage>
        <taxon>Eukaryota</taxon>
        <taxon>Fungi</taxon>
        <taxon>Dikarya</taxon>
        <taxon>Ascomycota</taxon>
        <taxon>Pezizomycotina</taxon>
        <taxon>Dothideomycetes</taxon>
        <taxon>Pleosporomycetidae</taxon>
        <taxon>Venturiales</taxon>
        <taxon>Cylindrosympodiaceae</taxon>
        <taxon>Tothia</taxon>
    </lineage>
</organism>
<evidence type="ECO:0000256" key="1">
    <source>
        <dbReference type="SAM" id="SignalP"/>
    </source>
</evidence>
<comment type="caution">
    <text evidence="2">The sequence shown here is derived from an EMBL/GenBank/DDBJ whole genome shotgun (WGS) entry which is preliminary data.</text>
</comment>
<feature type="signal peptide" evidence="1">
    <location>
        <begin position="1"/>
        <end position="17"/>
    </location>
</feature>